<protein>
    <submittedName>
        <fullName evidence="1">Uncharacterized protein</fullName>
    </submittedName>
</protein>
<reference evidence="2" key="1">
    <citation type="journal article" date="2021" name="Microbiol. Resour. Announc.">
        <title>LGAAP: Leishmaniinae Genome Assembly and Annotation Pipeline.</title>
        <authorList>
            <person name="Almutairi H."/>
            <person name="Urbaniak M.D."/>
            <person name="Bates M.D."/>
            <person name="Jariyapan N."/>
            <person name="Kwakye-Nuako G."/>
            <person name="Thomaz-Soccol V."/>
            <person name="Al-Salem W.S."/>
            <person name="Dillon R.J."/>
            <person name="Bates P.A."/>
            <person name="Gatherer D."/>
        </authorList>
    </citation>
    <scope>NUCLEOTIDE SEQUENCE [LARGE SCALE GENOMIC DNA]</scope>
</reference>
<comment type="caution">
    <text evidence="1">The sequence shown here is derived from an EMBL/GenBank/DDBJ whole genome shotgun (WGS) entry which is preliminary data.</text>
</comment>
<dbReference type="AlphaFoldDB" id="A0A836KPS3"/>
<dbReference type="EMBL" id="JAFHLR010000016">
    <property type="protein sequence ID" value="KAG5482316.1"/>
    <property type="molecule type" value="Genomic_DNA"/>
</dbReference>
<dbReference type="RefSeq" id="XP_067064322.1">
    <property type="nucleotide sequence ID" value="XM_067207508.1"/>
</dbReference>
<reference evidence="2" key="2">
    <citation type="journal article" date="2021" name="Sci. Data">
        <title>Chromosome-scale genome sequencing, assembly and annotation of six genomes from subfamily Leishmaniinae.</title>
        <authorList>
            <person name="Almutairi H."/>
            <person name="Urbaniak M.D."/>
            <person name="Bates M.D."/>
            <person name="Jariyapan N."/>
            <person name="Kwakye-Nuako G."/>
            <person name="Thomaz Soccol V."/>
            <person name="Al-Salem W.S."/>
            <person name="Dillon R.J."/>
            <person name="Bates P.A."/>
            <person name="Gatherer D."/>
        </authorList>
    </citation>
    <scope>NUCLEOTIDE SEQUENCE [LARGE SCALE GENOMIC DNA]</scope>
</reference>
<evidence type="ECO:0000313" key="2">
    <source>
        <dbReference type="Proteomes" id="UP000674143"/>
    </source>
</evidence>
<name>A0A836KPS3_9TRYP</name>
<dbReference type="KEGG" id="loi:92361442"/>
<sequence>MLTVDGVGVCKRNPRLLENCSRPNARYDSLLGSFDRERFAAHSATWQGPSSVGAVELVLTAAAGLHARHPRVLHVRHAGVQRPCIPRPAGCQWSTKLERRLQTRLQAASPLPRSVGRHLWLRAELASSRCARMTQRRVAAPPLDLLQAVPPTAATMMSIAVRAGCRGATRESRLVGPFSSAWEDS</sequence>
<evidence type="ECO:0000313" key="1">
    <source>
        <dbReference type="EMBL" id="KAG5482316.1"/>
    </source>
</evidence>
<dbReference type="GeneID" id="92361442"/>
<gene>
    <name evidence="1" type="ORF">LSCM4_05569</name>
</gene>
<organism evidence="1 2">
    <name type="scientific">Leishmania orientalis</name>
    <dbReference type="NCBI Taxonomy" id="2249476"/>
    <lineage>
        <taxon>Eukaryota</taxon>
        <taxon>Discoba</taxon>
        <taxon>Euglenozoa</taxon>
        <taxon>Kinetoplastea</taxon>
        <taxon>Metakinetoplastina</taxon>
        <taxon>Trypanosomatida</taxon>
        <taxon>Trypanosomatidae</taxon>
        <taxon>Leishmaniinae</taxon>
        <taxon>Leishmania</taxon>
    </lineage>
</organism>
<proteinExistence type="predicted"/>
<dbReference type="Proteomes" id="UP000674143">
    <property type="component" value="Unassembled WGS sequence"/>
</dbReference>
<accession>A0A836KPS3</accession>
<keyword evidence="2" id="KW-1185">Reference proteome</keyword>